<dbReference type="RefSeq" id="WP_206401013.1">
    <property type="nucleotide sequence ID" value="NZ_JAFGZD010000001.1"/>
</dbReference>
<evidence type="ECO:0000313" key="1">
    <source>
        <dbReference type="EMBL" id="MCV4375075.1"/>
    </source>
</evidence>
<proteinExistence type="predicted"/>
<keyword evidence="2" id="KW-1185">Reference proteome</keyword>
<gene>
    <name evidence="1" type="ORF">OH718_00555</name>
</gene>
<dbReference type="Proteomes" id="UP001207294">
    <property type="component" value="Unassembled WGS sequence"/>
</dbReference>
<sequence length="407" mass="46614">MLKNLFNSLFNRPLTKEQFAEYLIAAAREQGFTGPIEYRPEEFRIEHGDNSYLNLHNAFDEYQNADKTEKPQIVARYVTVFIHASSAPSASSRTFEDTRALLRPVIRSLATYEEIRLNQVRTKGWEAPFEIAQRAFGKDCAVLLAVDYPDSLSTLFNGIPDEWGITLDEALSIAIRNLREDTEDCFEEVAPGLHVGRWNDGYDISRVLLPDVLQRIPLQGQPVFMMPTRDVLMVAGAKDEHGIRHMIEVCFQVIETGCAVSSQLYTYQDEKVVTFLPQDQDSQARLATLERMLLQGEYDSQKTLLDALHEEQQEDVFVASYLLYKLDESSESTFSICSWAENVITLLPKTDRISLVQPLQDGTTHTRIVEWDELERWFGKLMKPVALYPVRYRVDGFPTAEQLSERP</sequence>
<protein>
    <submittedName>
        <fullName evidence="1">DUF1444 family protein</fullName>
    </submittedName>
</protein>
<dbReference type="EMBL" id="JAOXML010000001">
    <property type="protein sequence ID" value="MCV4375075.1"/>
    <property type="molecule type" value="Genomic_DNA"/>
</dbReference>
<dbReference type="GeneID" id="93559411"/>
<dbReference type="Pfam" id="PF07285">
    <property type="entry name" value="DUF1444"/>
    <property type="match status" value="1"/>
</dbReference>
<comment type="caution">
    <text evidence="1">The sequence shown here is derived from an EMBL/GenBank/DDBJ whole genome shotgun (WGS) entry which is preliminary data.</text>
</comment>
<accession>A0ABT3BQG9</accession>
<reference evidence="1 2" key="1">
    <citation type="submission" date="2022-10" db="EMBL/GenBank/DDBJ databases">
        <title>Characterization of Pseudomonas capsici strains from pepper and tomato in Georgia.</title>
        <authorList>
            <person name="Zhao M."/>
            <person name="Dutta B."/>
        </authorList>
    </citation>
    <scope>NUCLEOTIDE SEQUENCE [LARGE SCALE GENOMIC DNA]</scope>
    <source>
        <strain evidence="1 2">Pc20-5</strain>
    </source>
</reference>
<name>A0ABT3BQG9_9PSED</name>
<evidence type="ECO:0000313" key="2">
    <source>
        <dbReference type="Proteomes" id="UP001207294"/>
    </source>
</evidence>
<organism evidence="1 2">
    <name type="scientific">Pseudomonas capsici</name>
    <dbReference type="NCBI Taxonomy" id="2810614"/>
    <lineage>
        <taxon>Bacteria</taxon>
        <taxon>Pseudomonadati</taxon>
        <taxon>Pseudomonadota</taxon>
        <taxon>Gammaproteobacteria</taxon>
        <taxon>Pseudomonadales</taxon>
        <taxon>Pseudomonadaceae</taxon>
        <taxon>Pseudomonas</taxon>
    </lineage>
</organism>
<dbReference type="InterPro" id="IPR010838">
    <property type="entry name" value="DUF1444"/>
</dbReference>